<proteinExistence type="predicted"/>
<evidence type="ECO:0000313" key="2">
    <source>
        <dbReference type="Proteomes" id="UP001149719"/>
    </source>
</evidence>
<protein>
    <submittedName>
        <fullName evidence="1">Uncharacterized protein</fullName>
    </submittedName>
</protein>
<evidence type="ECO:0000313" key="1">
    <source>
        <dbReference type="EMBL" id="MCZ2722583.1"/>
    </source>
</evidence>
<dbReference type="Proteomes" id="UP001149719">
    <property type="component" value="Unassembled WGS sequence"/>
</dbReference>
<dbReference type="EMBL" id="JAPUBN010000018">
    <property type="protein sequence ID" value="MCZ2722583.1"/>
    <property type="molecule type" value="Genomic_DNA"/>
</dbReference>
<reference evidence="1" key="1">
    <citation type="submission" date="2022-12" db="EMBL/GenBank/DDBJ databases">
        <title>Marinomonas 15G1-11 sp. nov, isolated from marine algae.</title>
        <authorList>
            <person name="Butt M."/>
            <person name="Choi D.G."/>
            <person name="Kim J.M."/>
            <person name="Lee J.K."/>
            <person name="Baek J.H."/>
            <person name="Jeon C.O."/>
        </authorList>
    </citation>
    <scope>NUCLEOTIDE SEQUENCE</scope>
    <source>
        <strain evidence="1">15G1-11</strain>
    </source>
</reference>
<accession>A0ABT4JXS1</accession>
<dbReference type="RefSeq" id="WP_269126560.1">
    <property type="nucleotide sequence ID" value="NZ_JAPUBN010000018.1"/>
</dbReference>
<gene>
    <name evidence="1" type="ORF">O1D97_13430</name>
</gene>
<comment type="caution">
    <text evidence="1">The sequence shown here is derived from an EMBL/GenBank/DDBJ whole genome shotgun (WGS) entry which is preliminary data.</text>
</comment>
<organism evidence="1 2">
    <name type="scientific">Marinomonas phaeophyticola</name>
    <dbReference type="NCBI Taxonomy" id="3004091"/>
    <lineage>
        <taxon>Bacteria</taxon>
        <taxon>Pseudomonadati</taxon>
        <taxon>Pseudomonadota</taxon>
        <taxon>Gammaproteobacteria</taxon>
        <taxon>Oceanospirillales</taxon>
        <taxon>Oceanospirillaceae</taxon>
        <taxon>Marinomonas</taxon>
    </lineage>
</organism>
<keyword evidence="2" id="KW-1185">Reference proteome</keyword>
<sequence>MPAFGELDKRVWSACCQNGLGTVKGTLSGMMAAEQAVLGSSALLETFLNHNAPRVLPPEPFLSIGANVTMRWKEWQAGIEL</sequence>
<name>A0ABT4JXS1_9GAMM</name>